<accession>A0A3N9U9Q1</accession>
<dbReference type="GO" id="GO:0004622">
    <property type="term" value="F:phosphatidylcholine lysophospholipase activity"/>
    <property type="evidence" value="ECO:0007669"/>
    <property type="project" value="TreeGrafter"/>
</dbReference>
<dbReference type="RefSeq" id="WP_124766602.1">
    <property type="nucleotide sequence ID" value="NZ_JAFBDY010000021.1"/>
</dbReference>
<dbReference type="AlphaFoldDB" id="A0A3N9U9Q1"/>
<dbReference type="Gene3D" id="3.40.50.1110">
    <property type="entry name" value="SGNH hydrolase"/>
    <property type="match status" value="1"/>
</dbReference>
<feature type="domain" description="SGNH hydrolase-type esterase" evidence="1">
    <location>
        <begin position="55"/>
        <end position="229"/>
    </location>
</feature>
<dbReference type="OrthoDB" id="26855at2"/>
<proteinExistence type="predicted"/>
<dbReference type="Proteomes" id="UP000274033">
    <property type="component" value="Unassembled WGS sequence"/>
</dbReference>
<evidence type="ECO:0000313" key="3">
    <source>
        <dbReference type="Proteomes" id="UP000274033"/>
    </source>
</evidence>
<evidence type="ECO:0000259" key="1">
    <source>
        <dbReference type="Pfam" id="PF13472"/>
    </source>
</evidence>
<sequence>MNKNKRKKRFSSFIIVVALIAMSFLLRSLTDSERYSAESNGKPTSLKDLKIKVACVGDSITYGYGYPEELQRLLGTAYDVRNFGYSGRTAMRTGDYPYFKEEIYKESLTFSPNIVVIMFGTNDSKVQNWISKEEFKKQYRDLILSYTTLNSSPTVYLNTPATPYYIDGKTSGPMKFNIQKEKVAEVVEGVQELGKELGLEVININQVTKNHPEWFEKDGIHPNPDGAKAIASAVYQGITGT</sequence>
<dbReference type="InterPro" id="IPR013830">
    <property type="entry name" value="SGNH_hydro"/>
</dbReference>
<dbReference type="InterPro" id="IPR051532">
    <property type="entry name" value="Ester_Hydrolysis_Enzymes"/>
</dbReference>
<name>A0A3N9U9Q1_9BACI</name>
<evidence type="ECO:0000313" key="2">
    <source>
        <dbReference type="EMBL" id="RQW73308.1"/>
    </source>
</evidence>
<gene>
    <name evidence="2" type="ORF">EBB45_17300</name>
</gene>
<dbReference type="SUPFAM" id="SSF52266">
    <property type="entry name" value="SGNH hydrolase"/>
    <property type="match status" value="1"/>
</dbReference>
<reference evidence="2 3" key="1">
    <citation type="journal article" date="2013" name="J. Microbiol.">
        <title>Lysinibacillus chungkukjangi sp. nov., isolated from Chungkukjang, Korean fermented soybean food.</title>
        <authorList>
            <person name="Kim S.J."/>
            <person name="Jang Y.H."/>
            <person name="Hamada M."/>
            <person name="Ahn J.H."/>
            <person name="Weon H.Y."/>
            <person name="Suzuki K."/>
            <person name="Whang K.S."/>
            <person name="Kwon S.W."/>
        </authorList>
    </citation>
    <scope>NUCLEOTIDE SEQUENCE [LARGE SCALE GENOMIC DNA]</scope>
    <source>
        <strain evidence="2 3">MCCC 1A12701</strain>
    </source>
</reference>
<organism evidence="2 3">
    <name type="scientific">Lysinibacillus composti</name>
    <dbReference type="NCBI Taxonomy" id="720633"/>
    <lineage>
        <taxon>Bacteria</taxon>
        <taxon>Bacillati</taxon>
        <taxon>Bacillota</taxon>
        <taxon>Bacilli</taxon>
        <taxon>Bacillales</taxon>
        <taxon>Bacillaceae</taxon>
        <taxon>Lysinibacillus</taxon>
    </lineage>
</organism>
<comment type="caution">
    <text evidence="2">The sequence shown here is derived from an EMBL/GenBank/DDBJ whole genome shotgun (WGS) entry which is preliminary data.</text>
</comment>
<dbReference type="PANTHER" id="PTHR30383:SF5">
    <property type="entry name" value="SGNH HYDROLASE-TYPE ESTERASE DOMAIN-CONTAINING PROTEIN"/>
    <property type="match status" value="1"/>
</dbReference>
<keyword evidence="3" id="KW-1185">Reference proteome</keyword>
<dbReference type="Pfam" id="PF13472">
    <property type="entry name" value="Lipase_GDSL_2"/>
    <property type="match status" value="1"/>
</dbReference>
<dbReference type="PANTHER" id="PTHR30383">
    <property type="entry name" value="THIOESTERASE 1/PROTEASE 1/LYSOPHOSPHOLIPASE L1"/>
    <property type="match status" value="1"/>
</dbReference>
<protein>
    <recommendedName>
        <fullName evidence="1">SGNH hydrolase-type esterase domain-containing protein</fullName>
    </recommendedName>
</protein>
<dbReference type="InterPro" id="IPR036514">
    <property type="entry name" value="SGNH_hydro_sf"/>
</dbReference>
<dbReference type="EMBL" id="RRCT01000023">
    <property type="protein sequence ID" value="RQW73308.1"/>
    <property type="molecule type" value="Genomic_DNA"/>
</dbReference>